<dbReference type="SMART" id="SM00409">
    <property type="entry name" value="IG"/>
    <property type="match status" value="2"/>
</dbReference>
<evidence type="ECO:0000256" key="7">
    <source>
        <dbReference type="ARBA" id="ARBA00023180"/>
    </source>
</evidence>
<dbReference type="GeneTree" id="ENSGT00940000162676"/>
<dbReference type="InterPro" id="IPR007110">
    <property type="entry name" value="Ig-like_dom"/>
</dbReference>
<keyword evidence="4" id="KW-0391">Immunity</keyword>
<dbReference type="InParanoid" id="A0A3P8YZ47"/>
<keyword evidence="6" id="KW-1015">Disulfide bond</keyword>
<dbReference type="GO" id="GO:0005886">
    <property type="term" value="C:plasma membrane"/>
    <property type="evidence" value="ECO:0007669"/>
    <property type="project" value="UniProtKB-SubCell"/>
</dbReference>
<reference evidence="10" key="1">
    <citation type="journal article" date="2014" name="PLoS ONE">
        <title>The genome and linkage map of the northern pike (Esox lucius): conserved synteny revealed between the salmonid sister group and the Neoteleostei.</title>
        <authorList>
            <person name="Rondeau E.B."/>
            <person name="Minkley D.R."/>
            <person name="Leong J.S."/>
            <person name="Messmer A.M."/>
            <person name="Jantzen J.R."/>
            <person name="von Schalburg K.R."/>
            <person name="Lemon C."/>
            <person name="Bird N.H."/>
            <person name="Koop B.F."/>
        </authorList>
    </citation>
    <scope>NUCLEOTIDE SEQUENCE</scope>
</reference>
<dbReference type="GO" id="GO:0009617">
    <property type="term" value="P:response to bacterium"/>
    <property type="evidence" value="ECO:0007669"/>
    <property type="project" value="TreeGrafter"/>
</dbReference>
<evidence type="ECO:0000256" key="4">
    <source>
        <dbReference type="ARBA" id="ARBA00022859"/>
    </source>
</evidence>
<evidence type="ECO:0000256" key="5">
    <source>
        <dbReference type="ARBA" id="ARBA00023136"/>
    </source>
</evidence>
<evidence type="ECO:0000313" key="10">
    <source>
        <dbReference type="Proteomes" id="UP000265140"/>
    </source>
</evidence>
<keyword evidence="10" id="KW-1185">Reference proteome</keyword>
<name>A0A3P8YZ47_ESOLU</name>
<evidence type="ECO:0000259" key="8">
    <source>
        <dbReference type="PROSITE" id="PS50835"/>
    </source>
</evidence>
<accession>A0A3P8YZ47</accession>
<proteinExistence type="predicted"/>
<dbReference type="InterPro" id="IPR003599">
    <property type="entry name" value="Ig_sub"/>
</dbReference>
<reference evidence="9" key="3">
    <citation type="submission" date="2025-08" db="UniProtKB">
        <authorList>
            <consortium name="Ensembl"/>
        </authorList>
    </citation>
    <scope>IDENTIFICATION</scope>
</reference>
<evidence type="ECO:0000256" key="6">
    <source>
        <dbReference type="ARBA" id="ARBA00023157"/>
    </source>
</evidence>
<evidence type="ECO:0000256" key="2">
    <source>
        <dbReference type="ARBA" id="ARBA00022475"/>
    </source>
</evidence>
<dbReference type="Gene3D" id="2.60.40.10">
    <property type="entry name" value="Immunoglobulins"/>
    <property type="match status" value="2"/>
</dbReference>
<keyword evidence="3" id="KW-0732">Signal</keyword>
<organism evidence="9 10">
    <name type="scientific">Esox lucius</name>
    <name type="common">Northern pike</name>
    <dbReference type="NCBI Taxonomy" id="8010"/>
    <lineage>
        <taxon>Eukaryota</taxon>
        <taxon>Metazoa</taxon>
        <taxon>Chordata</taxon>
        <taxon>Craniata</taxon>
        <taxon>Vertebrata</taxon>
        <taxon>Euteleostomi</taxon>
        <taxon>Actinopterygii</taxon>
        <taxon>Neopterygii</taxon>
        <taxon>Teleostei</taxon>
        <taxon>Protacanthopterygii</taxon>
        <taxon>Esociformes</taxon>
        <taxon>Esocidae</taxon>
        <taxon>Esox</taxon>
    </lineage>
</organism>
<dbReference type="SUPFAM" id="SSF48726">
    <property type="entry name" value="Immunoglobulin"/>
    <property type="match status" value="2"/>
</dbReference>
<dbReference type="InterPro" id="IPR013783">
    <property type="entry name" value="Ig-like_fold"/>
</dbReference>
<evidence type="ECO:0000256" key="1">
    <source>
        <dbReference type="ARBA" id="ARBA00004236"/>
    </source>
</evidence>
<evidence type="ECO:0000256" key="3">
    <source>
        <dbReference type="ARBA" id="ARBA00022729"/>
    </source>
</evidence>
<evidence type="ECO:0000313" key="9">
    <source>
        <dbReference type="Ensembl" id="ENSELUP00000021795.3"/>
    </source>
</evidence>
<reference evidence="9" key="4">
    <citation type="submission" date="2025-09" db="UniProtKB">
        <authorList>
            <consortium name="Ensembl"/>
        </authorList>
    </citation>
    <scope>IDENTIFICATION</scope>
</reference>
<comment type="subcellular location">
    <subcellularLocation>
        <location evidence="1">Cell membrane</location>
    </subcellularLocation>
</comment>
<dbReference type="PROSITE" id="PS50835">
    <property type="entry name" value="IG_LIKE"/>
    <property type="match status" value="1"/>
</dbReference>
<feature type="domain" description="Ig-like" evidence="8">
    <location>
        <begin position="1"/>
        <end position="106"/>
    </location>
</feature>
<keyword evidence="5" id="KW-0472">Membrane</keyword>
<keyword evidence="7" id="KW-0325">Glycoprotein</keyword>
<dbReference type="InterPro" id="IPR013106">
    <property type="entry name" value="Ig_V-set"/>
</dbReference>
<sequence>SLTIVQLGDTVTLSCLFSDKHFQVLYWYKQEIGHMPNVVASITDSANIFLHEKFNNPHFKVKKTEAEDLSLLLISNVSTSDEALYYCAFGTNRKNYNITVEQQPVSDRVLPENSVTMQCTVLSQTCTKEHDVFCFRAGSGESDQGLIYSHRNRRDKCTKSPKHPSPTQNCVYSLSKNNLSPSVAGTYYCAVDVCGKILFGNGTKLDIGRPFIYNMHSNEVVPINPITLDLPESSCLSEHNPKSKDVLTFSVICFIHVSNCFKTLLKNKWQFLRKGIDIVVYEN</sequence>
<dbReference type="GO" id="GO:0002376">
    <property type="term" value="P:immune system process"/>
    <property type="evidence" value="ECO:0007669"/>
    <property type="project" value="UniProtKB-KW"/>
</dbReference>
<dbReference type="SMART" id="SM00406">
    <property type="entry name" value="IGv"/>
    <property type="match status" value="1"/>
</dbReference>
<dbReference type="AlphaFoldDB" id="A0A3P8YZ47"/>
<dbReference type="Pfam" id="PF07686">
    <property type="entry name" value="V-set"/>
    <property type="match status" value="1"/>
</dbReference>
<dbReference type="STRING" id="8010.ENSELUP00000021795"/>
<dbReference type="Ensembl" id="ENSELUT00000041999.3">
    <property type="protein sequence ID" value="ENSELUP00000021795.3"/>
    <property type="gene ID" value="ENSELUG00000028765.2"/>
</dbReference>
<dbReference type="Proteomes" id="UP000265140">
    <property type="component" value="Chromosome 4"/>
</dbReference>
<dbReference type="PANTHER" id="PTHR19433:SF111">
    <property type="entry name" value="T CELL RECEPTOR ALPHA VARIABLE 4"/>
    <property type="match status" value="1"/>
</dbReference>
<keyword evidence="2" id="KW-1003">Cell membrane</keyword>
<dbReference type="InterPro" id="IPR036179">
    <property type="entry name" value="Ig-like_dom_sf"/>
</dbReference>
<dbReference type="PANTHER" id="PTHR19433">
    <property type="entry name" value="T-CELL RECEPTOR ALPHA CHAIN V REGION-RELATED"/>
    <property type="match status" value="1"/>
</dbReference>
<dbReference type="InterPro" id="IPR052051">
    <property type="entry name" value="TCR_complex_component"/>
</dbReference>
<reference evidence="9" key="2">
    <citation type="submission" date="2020-02" db="EMBL/GenBank/DDBJ databases">
        <title>Esox lucius (northern pike) genome, fEsoLuc1, primary haplotype.</title>
        <authorList>
            <person name="Myers G."/>
            <person name="Karagic N."/>
            <person name="Meyer A."/>
            <person name="Pippel M."/>
            <person name="Reichard M."/>
            <person name="Winkler S."/>
            <person name="Tracey A."/>
            <person name="Sims Y."/>
            <person name="Howe K."/>
            <person name="Rhie A."/>
            <person name="Formenti G."/>
            <person name="Durbin R."/>
            <person name="Fedrigo O."/>
            <person name="Jarvis E.D."/>
        </authorList>
    </citation>
    <scope>NUCLEOTIDE SEQUENCE [LARGE SCALE GENOMIC DNA]</scope>
</reference>
<protein>
    <recommendedName>
        <fullName evidence="8">Ig-like domain-containing protein</fullName>
    </recommendedName>
</protein>